<dbReference type="InterPro" id="IPR008988">
    <property type="entry name" value="Transcriptional_repressor_C"/>
</dbReference>
<dbReference type="AlphaFoldDB" id="A0A1H6I163"/>
<dbReference type="RefSeq" id="WP_139305563.1">
    <property type="nucleotide sequence ID" value="NZ_FNWO01000008.1"/>
</dbReference>
<evidence type="ECO:0000313" key="3">
    <source>
        <dbReference type="EMBL" id="SEH40225.1"/>
    </source>
</evidence>
<organism evidence="3 4">
    <name type="scientific">Magnetospirillum fulvum</name>
    <name type="common">Rhodospirillum fulvum</name>
    <dbReference type="NCBI Taxonomy" id="1082"/>
    <lineage>
        <taxon>Bacteria</taxon>
        <taxon>Pseudomonadati</taxon>
        <taxon>Pseudomonadota</taxon>
        <taxon>Alphaproteobacteria</taxon>
        <taxon>Rhodospirillales</taxon>
        <taxon>Rhodospirillaceae</taxon>
        <taxon>Magnetospirillum</taxon>
    </lineage>
</organism>
<dbReference type="SUPFAM" id="SSF50037">
    <property type="entry name" value="C-terminal domain of transcriptional repressors"/>
    <property type="match status" value="1"/>
</dbReference>
<dbReference type="Pfam" id="PF04023">
    <property type="entry name" value="FeoA"/>
    <property type="match status" value="1"/>
</dbReference>
<reference evidence="4" key="1">
    <citation type="submission" date="2016-10" db="EMBL/GenBank/DDBJ databases">
        <authorList>
            <person name="Varghese N."/>
            <person name="Submissions S."/>
        </authorList>
    </citation>
    <scope>NUCLEOTIDE SEQUENCE [LARGE SCALE GENOMIC DNA]</scope>
    <source>
        <strain evidence="4">DSM 13234</strain>
    </source>
</reference>
<dbReference type="SMART" id="SM00899">
    <property type="entry name" value="FeoA"/>
    <property type="match status" value="1"/>
</dbReference>
<dbReference type="PANTHER" id="PTHR42954:SF2">
    <property type="entry name" value="FE(2+) TRANSPORT PROTEIN A"/>
    <property type="match status" value="1"/>
</dbReference>
<dbReference type="InterPro" id="IPR038157">
    <property type="entry name" value="FeoA_core_dom"/>
</dbReference>
<dbReference type="OrthoDB" id="9811076at2"/>
<evidence type="ECO:0000256" key="1">
    <source>
        <dbReference type="ARBA" id="ARBA00023004"/>
    </source>
</evidence>
<evidence type="ECO:0000313" key="4">
    <source>
        <dbReference type="Proteomes" id="UP000182983"/>
    </source>
</evidence>
<proteinExistence type="predicted"/>
<dbReference type="GO" id="GO:0046914">
    <property type="term" value="F:transition metal ion binding"/>
    <property type="evidence" value="ECO:0007669"/>
    <property type="project" value="InterPro"/>
</dbReference>
<dbReference type="EMBL" id="FNWO01000008">
    <property type="protein sequence ID" value="SEH40225.1"/>
    <property type="molecule type" value="Genomic_DNA"/>
</dbReference>
<sequence>MDISVQDLKPGDSARITGFSQGDRDYRQRLLAMGLTPGVSFRVTRVAPLGDPVEISVRDFTLTLRRSEAAILKLERA</sequence>
<dbReference type="InterPro" id="IPR007167">
    <property type="entry name" value="Fe-transptr_FeoA-like"/>
</dbReference>
<dbReference type="Proteomes" id="UP000182983">
    <property type="component" value="Unassembled WGS sequence"/>
</dbReference>
<gene>
    <name evidence="3" type="ORF">SAMN04244559_02119</name>
</gene>
<name>A0A1H6I163_MAGFU</name>
<dbReference type="Gene3D" id="2.30.30.90">
    <property type="match status" value="1"/>
</dbReference>
<evidence type="ECO:0000259" key="2">
    <source>
        <dbReference type="SMART" id="SM00899"/>
    </source>
</evidence>
<accession>A0A1H6I163</accession>
<dbReference type="InterPro" id="IPR052713">
    <property type="entry name" value="FeoA"/>
</dbReference>
<protein>
    <submittedName>
        <fullName evidence="3">Ferrous iron transport protein A</fullName>
    </submittedName>
</protein>
<keyword evidence="4" id="KW-1185">Reference proteome</keyword>
<feature type="domain" description="Ferrous iron transporter FeoA-like" evidence="2">
    <location>
        <begin position="3"/>
        <end position="76"/>
    </location>
</feature>
<dbReference type="PANTHER" id="PTHR42954">
    <property type="entry name" value="FE(2+) TRANSPORT PROTEIN A"/>
    <property type="match status" value="1"/>
</dbReference>
<keyword evidence="1" id="KW-0408">Iron</keyword>